<reference evidence="1" key="1">
    <citation type="submission" date="2020-09" db="EMBL/GenBank/DDBJ databases">
        <authorList>
            <person name="Eze J.U."/>
            <person name="Rahube T.O."/>
        </authorList>
    </citation>
    <scope>NUCLEOTIDE SEQUENCE</scope>
</reference>
<protein>
    <submittedName>
        <fullName evidence="1">Uncharacterized protein</fullName>
    </submittedName>
</protein>
<name>A0A7M2QP77_9ZZZZ</name>
<accession>A0A7M2QP77</accession>
<sequence>MRDFTQRGTFVNTYWKQTKAAPDRDEWALFGVGLDKDGNDVELARGPTHGDCLVAAQTKLMVEYPGRFI</sequence>
<evidence type="ECO:0000313" key="1">
    <source>
        <dbReference type="EMBL" id="QOV05539.1"/>
    </source>
</evidence>
<dbReference type="AlphaFoldDB" id="A0A7M2QP77"/>
<proteinExistence type="predicted"/>
<organism evidence="1">
    <name type="scientific">feces metagenome</name>
    <dbReference type="NCBI Taxonomy" id="1861841"/>
    <lineage>
        <taxon>unclassified sequences</taxon>
        <taxon>metagenomes</taxon>
        <taxon>organismal metagenomes</taxon>
    </lineage>
</organism>
<dbReference type="EMBL" id="MT993626">
    <property type="protein sequence ID" value="QOV05539.1"/>
    <property type="molecule type" value="Genomic_DNA"/>
</dbReference>